<reference evidence="4 5" key="1">
    <citation type="submission" date="2024-02" db="EMBL/GenBank/DDBJ databases">
        <authorList>
            <person name="Chen Y."/>
            <person name="Shah S."/>
            <person name="Dougan E. K."/>
            <person name="Thang M."/>
            <person name="Chan C."/>
        </authorList>
    </citation>
    <scope>NUCLEOTIDE SEQUENCE [LARGE SCALE GENOMIC DNA]</scope>
</reference>
<evidence type="ECO:0000259" key="3">
    <source>
        <dbReference type="Pfam" id="PF06011"/>
    </source>
</evidence>
<dbReference type="EMBL" id="CAXAMN010021795">
    <property type="protein sequence ID" value="CAK9063453.1"/>
    <property type="molecule type" value="Genomic_DNA"/>
</dbReference>
<keyword evidence="2" id="KW-0472">Membrane</keyword>
<evidence type="ECO:0000256" key="1">
    <source>
        <dbReference type="SAM" id="MobiDB-lite"/>
    </source>
</evidence>
<name>A0ABP0NJ30_9DINO</name>
<proteinExistence type="predicted"/>
<feature type="transmembrane region" description="Helical" evidence="2">
    <location>
        <begin position="27"/>
        <end position="52"/>
    </location>
</feature>
<dbReference type="Proteomes" id="UP001642484">
    <property type="component" value="Unassembled WGS sequence"/>
</dbReference>
<feature type="domain" description="TRP C-terminal" evidence="3">
    <location>
        <begin position="63"/>
        <end position="185"/>
    </location>
</feature>
<dbReference type="Pfam" id="PF06011">
    <property type="entry name" value="TRP"/>
    <property type="match status" value="1"/>
</dbReference>
<comment type="caution">
    <text evidence="4">The sequence shown here is derived from an EMBL/GenBank/DDBJ whole genome shotgun (WGS) entry which is preliminary data.</text>
</comment>
<feature type="transmembrane region" description="Helical" evidence="2">
    <location>
        <begin position="166"/>
        <end position="192"/>
    </location>
</feature>
<accession>A0ABP0NJ30</accession>
<keyword evidence="2" id="KW-1133">Transmembrane helix</keyword>
<feature type="compositionally biased region" description="Basic and acidic residues" evidence="1">
    <location>
        <begin position="466"/>
        <end position="519"/>
    </location>
</feature>
<evidence type="ECO:0000313" key="5">
    <source>
        <dbReference type="Proteomes" id="UP001642484"/>
    </source>
</evidence>
<evidence type="ECO:0000313" key="4">
    <source>
        <dbReference type="EMBL" id="CAK9063453.1"/>
    </source>
</evidence>
<feature type="transmembrane region" description="Helical" evidence="2">
    <location>
        <begin position="133"/>
        <end position="154"/>
    </location>
</feature>
<feature type="compositionally biased region" description="Low complexity" evidence="1">
    <location>
        <begin position="520"/>
        <end position="529"/>
    </location>
</feature>
<evidence type="ECO:0000256" key="2">
    <source>
        <dbReference type="SAM" id="Phobius"/>
    </source>
</evidence>
<feature type="transmembrane region" description="Helical" evidence="2">
    <location>
        <begin position="80"/>
        <end position="101"/>
    </location>
</feature>
<feature type="region of interest" description="Disordered" evidence="1">
    <location>
        <begin position="466"/>
        <end position="683"/>
    </location>
</feature>
<feature type="compositionally biased region" description="Low complexity" evidence="1">
    <location>
        <begin position="599"/>
        <end position="608"/>
    </location>
</feature>
<organism evidence="4 5">
    <name type="scientific">Durusdinium trenchii</name>
    <dbReference type="NCBI Taxonomy" id="1381693"/>
    <lineage>
        <taxon>Eukaryota</taxon>
        <taxon>Sar</taxon>
        <taxon>Alveolata</taxon>
        <taxon>Dinophyceae</taxon>
        <taxon>Suessiales</taxon>
        <taxon>Symbiodiniaceae</taxon>
        <taxon>Durusdinium</taxon>
    </lineage>
</organism>
<feature type="transmembrane region" description="Helical" evidence="2">
    <location>
        <begin position="107"/>
        <end position="126"/>
    </location>
</feature>
<dbReference type="InterPro" id="IPR010308">
    <property type="entry name" value="TRP_C"/>
</dbReference>
<keyword evidence="2" id="KW-0812">Transmembrane</keyword>
<sequence length="683" mass="76024">MCYQHPNEQYSLLKYPNTFCGSDEHGLMLGLGIVLLMLNVLGFFVYCCFGAWKVPSWSSQNRNELVKAFSFLIGKFRLDVWWFGLLLLLRGLGFSLAIALATDSPQLQVAVATILTSFYLFVLTLVRPWKAPVINVADIALCNVLVLLITQAVHPNTPVDLQLQDVFASVMVVLLVTILAVTGSLCISALVLGRLFGTGEALLNLVTDGGDRDKIAAALKECAQALMDIEEKDLSKDLARMNIYDLKALKAAMAAVFVDVLDKSSRLTSRVAVSSRGKKPVPRPCPELSPSPAQMAIAKTTPLAEVKTEEHMLINKYNSLDLQEKIASLKANCQEMIDQGRITIEERPGLQEQFAQKRQEAKKAEKPKLVEKYEEMLACVGKSEGISHPVANLEEFYPLHQELKSIERLERAPEKNLSDYDRGRIKKKPGLQDEHRRLERKSLMWFETSEDFQRRLQKALIELEKHKAEQAKKEAEEAEERRRRQEEEALEKKRQAHREAEERKAQELEARLESKRQEAALKPQKAQPQAKKKEKVHRTKLDPHDFFQPPPREEEEAVEGVAEAAEAEEEAPSTPPTNSTDAVPTTPETKPPAPKPAAKPKVAPKAKAPLPPSKWGKVEGAAEESPDEAVGPSLQEAAAVAATEAPAAAKPQGVPPPKKKEKKKFTKMAVSDLGFDANNPNYR</sequence>
<feature type="compositionally biased region" description="Basic residues" evidence="1">
    <location>
        <begin position="657"/>
        <end position="666"/>
    </location>
</feature>
<protein>
    <recommendedName>
        <fullName evidence="3">TRP C-terminal domain-containing protein</fullName>
    </recommendedName>
</protein>
<gene>
    <name evidence="4" type="ORF">CCMP2556_LOCUS31187</name>
</gene>
<keyword evidence="5" id="KW-1185">Reference proteome</keyword>
<feature type="compositionally biased region" description="Low complexity" evidence="1">
    <location>
        <begin position="637"/>
        <end position="652"/>
    </location>
</feature>